<reference evidence="2 3" key="1">
    <citation type="journal article" date="2018" name="Syst. Appl. Microbiol.">
        <title>A new symbiotic nanoarchaeote (Candidatus Nanoclepta minutus) and its host (Zestosphaera tikiterensis gen. nov., sp. nov.) from a New Zealand hot spring.</title>
        <authorList>
            <person name="St John E."/>
            <person name="Liu Y."/>
            <person name="Podar M."/>
            <person name="Stott M.B."/>
            <person name="Meneghin J."/>
            <person name="Chen Z."/>
            <person name="Lagutin K."/>
            <person name="Mitchell K."/>
            <person name="Reysenbach A.L."/>
        </authorList>
    </citation>
    <scope>NUCLEOTIDE SEQUENCE [LARGE SCALE GENOMIC DNA]</scope>
    <source>
        <strain evidence="2">NZ3</strain>
    </source>
</reference>
<dbReference type="PROSITE" id="PS50910">
    <property type="entry name" value="HEPN"/>
    <property type="match status" value="1"/>
</dbReference>
<feature type="domain" description="HEPN" evidence="1">
    <location>
        <begin position="10"/>
        <end position="118"/>
    </location>
</feature>
<dbReference type="Pfam" id="PF05168">
    <property type="entry name" value="HEPN"/>
    <property type="match status" value="1"/>
</dbReference>
<name>A0A2R7Y6A3_9CREN</name>
<dbReference type="SUPFAM" id="SSF81593">
    <property type="entry name" value="Nucleotidyltransferase substrate binding subunit/domain"/>
    <property type="match status" value="1"/>
</dbReference>
<organism evidence="2 3">
    <name type="scientific">Zestosphaera tikiterensis</name>
    <dbReference type="NCBI Taxonomy" id="1973259"/>
    <lineage>
        <taxon>Archaea</taxon>
        <taxon>Thermoproteota</taxon>
        <taxon>Thermoprotei</taxon>
        <taxon>Desulfurococcales</taxon>
        <taxon>Desulfurococcaceae</taxon>
        <taxon>Zestosphaera</taxon>
    </lineage>
</organism>
<gene>
    <name evidence="2" type="ORF">B7O98_07085</name>
</gene>
<dbReference type="Proteomes" id="UP000244093">
    <property type="component" value="Unassembled WGS sequence"/>
</dbReference>
<evidence type="ECO:0000259" key="1">
    <source>
        <dbReference type="PROSITE" id="PS50910"/>
    </source>
</evidence>
<dbReference type="SMART" id="SM00748">
    <property type="entry name" value="HEPN"/>
    <property type="match status" value="1"/>
</dbReference>
<evidence type="ECO:0000313" key="3">
    <source>
        <dbReference type="Proteomes" id="UP000244093"/>
    </source>
</evidence>
<dbReference type="AlphaFoldDB" id="A0A2R7Y6A3"/>
<proteinExistence type="predicted"/>
<comment type="caution">
    <text evidence="2">The sequence shown here is derived from an EMBL/GenBank/DDBJ whole genome shotgun (WGS) entry which is preliminary data.</text>
</comment>
<dbReference type="InterPro" id="IPR007842">
    <property type="entry name" value="HEPN_dom"/>
</dbReference>
<protein>
    <submittedName>
        <fullName evidence="2">DNA-binding protein</fullName>
    </submittedName>
</protein>
<accession>A0A2R7Y6A3</accession>
<keyword evidence="2" id="KW-0238">DNA-binding</keyword>
<sequence length="125" mass="14513">MSRKDVEALKQRALDFLHAVEDDLKSGMYELAAFHCEQAVQLALKYVLAVELGHYPHTRNLRELFEEVKQVKPNLWLLYEKHKYAVEVMNDAYISARYLPRTYGEDVVKGLYEVATVVLNEVGIR</sequence>
<dbReference type="Gene3D" id="1.20.120.330">
    <property type="entry name" value="Nucleotidyltransferases domain 2"/>
    <property type="match status" value="1"/>
</dbReference>
<dbReference type="EMBL" id="NBVN01000004">
    <property type="protein sequence ID" value="PUA32412.1"/>
    <property type="molecule type" value="Genomic_DNA"/>
</dbReference>
<dbReference type="GO" id="GO:0003677">
    <property type="term" value="F:DNA binding"/>
    <property type="evidence" value="ECO:0007669"/>
    <property type="project" value="UniProtKB-KW"/>
</dbReference>
<evidence type="ECO:0000313" key="2">
    <source>
        <dbReference type="EMBL" id="PUA32412.1"/>
    </source>
</evidence>